<evidence type="ECO:0000313" key="8">
    <source>
        <dbReference type="Proteomes" id="UP000433483"/>
    </source>
</evidence>
<dbReference type="GO" id="GO:0005737">
    <property type="term" value="C:cytoplasm"/>
    <property type="evidence" value="ECO:0007669"/>
    <property type="project" value="TreeGrafter"/>
</dbReference>
<evidence type="ECO:0000256" key="3">
    <source>
        <dbReference type="ARBA" id="ARBA00022964"/>
    </source>
</evidence>
<evidence type="ECO:0000256" key="2">
    <source>
        <dbReference type="ARBA" id="ARBA00022723"/>
    </source>
</evidence>
<dbReference type="AlphaFoldDB" id="A0A6A3V5P9"/>
<dbReference type="SUPFAM" id="SSF51197">
    <property type="entry name" value="Clavaminate synthase-like"/>
    <property type="match status" value="1"/>
</dbReference>
<dbReference type="OrthoDB" id="10257314at2759"/>
<dbReference type="GO" id="GO:0016706">
    <property type="term" value="F:2-oxoglutarate-dependent dioxygenase activity"/>
    <property type="evidence" value="ECO:0007669"/>
    <property type="project" value="TreeGrafter"/>
</dbReference>
<accession>A0A6A3V5P9</accession>
<dbReference type="InterPro" id="IPR051323">
    <property type="entry name" value="AtsK-like"/>
</dbReference>
<evidence type="ECO:0000256" key="1">
    <source>
        <dbReference type="ARBA" id="ARBA00005896"/>
    </source>
</evidence>
<dbReference type="EMBL" id="QXGB01006864">
    <property type="protein sequence ID" value="KAE9160062.1"/>
    <property type="molecule type" value="Genomic_DNA"/>
</dbReference>
<keyword evidence="3" id="KW-0223">Dioxygenase</keyword>
<evidence type="ECO:0000256" key="4">
    <source>
        <dbReference type="ARBA" id="ARBA00023002"/>
    </source>
</evidence>
<protein>
    <recommendedName>
        <fullName evidence="6">TauD/TfdA-like domain-containing protein</fullName>
    </recommendedName>
</protein>
<comment type="caution">
    <text evidence="7">The sequence shown here is derived from an EMBL/GenBank/DDBJ whole genome shotgun (WGS) entry which is preliminary data.</text>
</comment>
<reference evidence="7 8" key="1">
    <citation type="submission" date="2018-08" db="EMBL/GenBank/DDBJ databases">
        <title>Genomic investigation of the strawberry pathogen Phytophthora fragariae indicates pathogenicity is determined by transcriptional variation in three key races.</title>
        <authorList>
            <person name="Adams T.M."/>
            <person name="Armitage A.D."/>
            <person name="Sobczyk M.K."/>
            <person name="Bates H.J."/>
            <person name="Dunwell J.M."/>
            <person name="Nellist C.F."/>
            <person name="Harrison R.J."/>
        </authorList>
    </citation>
    <scope>NUCLEOTIDE SEQUENCE [LARGE SCALE GENOMIC DNA]</scope>
    <source>
        <strain evidence="7 8">NOV-27</strain>
    </source>
</reference>
<evidence type="ECO:0000256" key="5">
    <source>
        <dbReference type="ARBA" id="ARBA00023004"/>
    </source>
</evidence>
<dbReference type="PANTHER" id="PTHR30468">
    <property type="entry name" value="ALPHA-KETOGLUTARATE-DEPENDENT SULFONATE DIOXYGENASE"/>
    <property type="match status" value="1"/>
</dbReference>
<feature type="non-terminal residue" evidence="7">
    <location>
        <position position="134"/>
    </location>
</feature>
<evidence type="ECO:0000313" key="7">
    <source>
        <dbReference type="EMBL" id="KAE9160062.1"/>
    </source>
</evidence>
<dbReference type="Proteomes" id="UP000433483">
    <property type="component" value="Unassembled WGS sequence"/>
</dbReference>
<comment type="similarity">
    <text evidence="1">Belongs to the TfdA dioxygenase family.</text>
</comment>
<feature type="domain" description="TauD/TfdA-like" evidence="6">
    <location>
        <begin position="2"/>
        <end position="60"/>
    </location>
</feature>
<keyword evidence="2" id="KW-0479">Metal-binding</keyword>
<keyword evidence="8" id="KW-1185">Reference proteome</keyword>
<dbReference type="InterPro" id="IPR042098">
    <property type="entry name" value="TauD-like_sf"/>
</dbReference>
<evidence type="ECO:0000259" key="6">
    <source>
        <dbReference type="Pfam" id="PF02668"/>
    </source>
</evidence>
<organism evidence="7 8">
    <name type="scientific">Phytophthora fragariae</name>
    <dbReference type="NCBI Taxonomy" id="53985"/>
    <lineage>
        <taxon>Eukaryota</taxon>
        <taxon>Sar</taxon>
        <taxon>Stramenopiles</taxon>
        <taxon>Oomycota</taxon>
        <taxon>Peronosporomycetes</taxon>
        <taxon>Peronosporales</taxon>
        <taxon>Peronosporaceae</taxon>
        <taxon>Phytophthora</taxon>
    </lineage>
</organism>
<name>A0A6A3V5P9_9STRA</name>
<keyword evidence="5" id="KW-0408">Iron</keyword>
<gene>
    <name evidence="7" type="ORF">PF005_g31803</name>
</gene>
<sequence length="134" mass="14552">MLVAERGVVFFRDQELDIDQQLQLGCYYGPLHVHQNLGHPKGYPEVLVVEKSVEGSEQRQAFAPDNRFIEGLTAVHSSKGQAERYGGKAIKKDYGGVVAAEDKDDILSRVAPAYCQHGHLQAPSPAAPPASGRA</sequence>
<proteinExistence type="inferred from homology"/>
<dbReference type="Pfam" id="PF02668">
    <property type="entry name" value="TauD"/>
    <property type="match status" value="1"/>
</dbReference>
<keyword evidence="4" id="KW-0560">Oxidoreductase</keyword>
<dbReference type="InterPro" id="IPR003819">
    <property type="entry name" value="TauD/TfdA-like"/>
</dbReference>
<dbReference type="GO" id="GO:0046872">
    <property type="term" value="F:metal ion binding"/>
    <property type="evidence" value="ECO:0007669"/>
    <property type="project" value="UniProtKB-KW"/>
</dbReference>
<dbReference type="Gene3D" id="3.60.130.10">
    <property type="entry name" value="Clavaminate synthase-like"/>
    <property type="match status" value="1"/>
</dbReference>
<dbReference type="PANTHER" id="PTHR30468:SF1">
    <property type="entry name" value="ALPHA-KETOGLUTARATE-DEPENDENT SULFONATE DIOXYGENASE"/>
    <property type="match status" value="1"/>
</dbReference>